<feature type="compositionally biased region" description="Polar residues" evidence="2">
    <location>
        <begin position="650"/>
        <end position="661"/>
    </location>
</feature>
<evidence type="ECO:0000313" key="3">
    <source>
        <dbReference type="EMBL" id="TWU34428.1"/>
    </source>
</evidence>
<dbReference type="Gene3D" id="1.25.40.10">
    <property type="entry name" value="Tetratricopeptide repeat domain"/>
    <property type="match status" value="2"/>
</dbReference>
<proteinExistence type="predicted"/>
<dbReference type="AlphaFoldDB" id="A0A5C6DCM1"/>
<dbReference type="InterPro" id="IPR019734">
    <property type="entry name" value="TPR_rpt"/>
</dbReference>
<dbReference type="EMBL" id="SJPV01000008">
    <property type="protein sequence ID" value="TWU34428.1"/>
    <property type="molecule type" value="Genomic_DNA"/>
</dbReference>
<name>A0A5C6DCM1_9BACT</name>
<dbReference type="Pfam" id="PF13432">
    <property type="entry name" value="TPR_16"/>
    <property type="match status" value="1"/>
</dbReference>
<gene>
    <name evidence="3" type="ORF">Poly41_45760</name>
</gene>
<dbReference type="SMART" id="SM00028">
    <property type="entry name" value="TPR"/>
    <property type="match status" value="4"/>
</dbReference>
<dbReference type="Proteomes" id="UP000319143">
    <property type="component" value="Unassembled WGS sequence"/>
</dbReference>
<dbReference type="PROSITE" id="PS50005">
    <property type="entry name" value="TPR"/>
    <property type="match status" value="1"/>
</dbReference>
<keyword evidence="4" id="KW-1185">Reference proteome</keyword>
<feature type="region of interest" description="Disordered" evidence="2">
    <location>
        <begin position="641"/>
        <end position="661"/>
    </location>
</feature>
<dbReference type="OrthoDB" id="225691at2"/>
<feature type="repeat" description="TPR" evidence="1">
    <location>
        <begin position="558"/>
        <end position="591"/>
    </location>
</feature>
<sequence>MGYLEGMKFNVFFAPPVRTHRRASLENMLYRIVFLGSTLLLAGMVATRSTSVRAGEVAETESVLEQVAKLNQHIREGETAAAAALARQLDEAAPLNVDLSLSLAQIARASQSLGDHESASDLFRRACAALDRPAAGQMAAETASLIRLSAAWLFVKTHQVDDAITALETSLADAAVMTVPQKQGAVDLCLELGDYCLHHNRTDVASKAYELAMAHTPSEKRAKPMLGAAFSAALAGDRPIEAANRMLAFVDAFPTHPDAANSLRAGITCLTQMKALPEAVPMQNDAAPLQNKVTAELLRRFPESTQAAEVVASYSHQTVDQIPASVRRWVVERIIREDGQSLDANLVSMAMRIASDESHTEIWEACQLQLGQKDQTGQTTADVLAALPPADAERLVAFLLAPPTSSGIGPLARESACRWAGRGEKWSLLAMAAESTSVEIDDASRTATMERLFAEALMQMGQRDEAHRWWTQLVDHRGVDDFATLLRCAETESSLGTVDGASKRIAAAALAAGEDRFRRSLVAMLAAELSIRRTRFDEARGELESVVRTGQLDTSLRGRAQWMIGETFYLQQRYTEAIDAYRLVAGIDPDGEWVAAALAEAGKCFEQLGRTRDAAVCYSTLVSRHSDSQYAALASRRLAALAPAEPTKPGSPSNSNKTLRR</sequence>
<evidence type="ECO:0000256" key="2">
    <source>
        <dbReference type="SAM" id="MobiDB-lite"/>
    </source>
</evidence>
<comment type="caution">
    <text evidence="3">The sequence shown here is derived from an EMBL/GenBank/DDBJ whole genome shotgun (WGS) entry which is preliminary data.</text>
</comment>
<keyword evidence="1" id="KW-0802">TPR repeat</keyword>
<dbReference type="SUPFAM" id="SSF48452">
    <property type="entry name" value="TPR-like"/>
    <property type="match status" value="1"/>
</dbReference>
<organism evidence="3 4">
    <name type="scientific">Novipirellula artificiosorum</name>
    <dbReference type="NCBI Taxonomy" id="2528016"/>
    <lineage>
        <taxon>Bacteria</taxon>
        <taxon>Pseudomonadati</taxon>
        <taxon>Planctomycetota</taxon>
        <taxon>Planctomycetia</taxon>
        <taxon>Pirellulales</taxon>
        <taxon>Pirellulaceae</taxon>
        <taxon>Novipirellula</taxon>
    </lineage>
</organism>
<protein>
    <submittedName>
        <fullName evidence="3">Tetratricopeptide repeat protein</fullName>
    </submittedName>
</protein>
<accession>A0A5C6DCM1</accession>
<evidence type="ECO:0000256" key="1">
    <source>
        <dbReference type="PROSITE-ProRule" id="PRU00339"/>
    </source>
</evidence>
<reference evidence="3 4" key="1">
    <citation type="submission" date="2019-02" db="EMBL/GenBank/DDBJ databases">
        <title>Deep-cultivation of Planctomycetes and their phenomic and genomic characterization uncovers novel biology.</title>
        <authorList>
            <person name="Wiegand S."/>
            <person name="Jogler M."/>
            <person name="Boedeker C."/>
            <person name="Pinto D."/>
            <person name="Vollmers J."/>
            <person name="Rivas-Marin E."/>
            <person name="Kohn T."/>
            <person name="Peeters S.H."/>
            <person name="Heuer A."/>
            <person name="Rast P."/>
            <person name="Oberbeckmann S."/>
            <person name="Bunk B."/>
            <person name="Jeske O."/>
            <person name="Meyerdierks A."/>
            <person name="Storesund J.E."/>
            <person name="Kallscheuer N."/>
            <person name="Luecker S."/>
            <person name="Lage O.M."/>
            <person name="Pohl T."/>
            <person name="Merkel B.J."/>
            <person name="Hornburger P."/>
            <person name="Mueller R.-W."/>
            <person name="Bruemmer F."/>
            <person name="Labrenz M."/>
            <person name="Spormann A.M."/>
            <person name="Op Den Camp H."/>
            <person name="Overmann J."/>
            <person name="Amann R."/>
            <person name="Jetten M.S.M."/>
            <person name="Mascher T."/>
            <person name="Medema M.H."/>
            <person name="Devos D.P."/>
            <person name="Kaster A.-K."/>
            <person name="Ovreas L."/>
            <person name="Rohde M."/>
            <person name="Galperin M.Y."/>
            <person name="Jogler C."/>
        </authorList>
    </citation>
    <scope>NUCLEOTIDE SEQUENCE [LARGE SCALE GENOMIC DNA]</scope>
    <source>
        <strain evidence="3 4">Poly41</strain>
    </source>
</reference>
<evidence type="ECO:0000313" key="4">
    <source>
        <dbReference type="Proteomes" id="UP000319143"/>
    </source>
</evidence>
<dbReference type="InterPro" id="IPR011990">
    <property type="entry name" value="TPR-like_helical_dom_sf"/>
</dbReference>